<evidence type="ECO:0000313" key="3">
    <source>
        <dbReference type="Proteomes" id="UP000006461"/>
    </source>
</evidence>
<accession>I4ET95</accession>
<dbReference type="OMA" id="WLPFTVW"/>
<dbReference type="EMBL" id="FO203431">
    <property type="protein sequence ID" value="CCH86608.1"/>
    <property type="molecule type" value="Genomic_DNA"/>
</dbReference>
<dbReference type="STRING" id="477641.MODMU_1158"/>
<dbReference type="KEGG" id="mmar:MODMU_1158"/>
<feature type="transmembrane region" description="Helical" evidence="1">
    <location>
        <begin position="381"/>
        <end position="406"/>
    </location>
</feature>
<evidence type="ECO:0000313" key="2">
    <source>
        <dbReference type="EMBL" id="CCH86608.1"/>
    </source>
</evidence>
<proteinExistence type="predicted"/>
<feature type="transmembrane region" description="Helical" evidence="1">
    <location>
        <begin position="462"/>
        <end position="480"/>
    </location>
</feature>
<dbReference type="Proteomes" id="UP000006461">
    <property type="component" value="Chromosome"/>
</dbReference>
<name>I4ET95_MODI5</name>
<feature type="transmembrane region" description="Helical" evidence="1">
    <location>
        <begin position="335"/>
        <end position="361"/>
    </location>
</feature>
<feature type="transmembrane region" description="Helical" evidence="1">
    <location>
        <begin position="98"/>
        <end position="116"/>
    </location>
</feature>
<sequence>MCLATISAGLPPGLDGRLRGAHLRSLPVSAVLSDPPAQAAPDRRSRGWLPLLAVLVVAAFVLVVGRIGRRLTLDGTVLHLLGGWVLRGQFDVVWSARVWLPVVVALAGVLLGPALAARLPWRALLPGSALAAAGWAVALAQTSGPDRLTAPLDVVYEYPHDVPRVGSISAFLSGFVDSVPADSADPWTTHVAGHPPGALLAFVLLDRVGLTGLGWAAAMCIAGGALAVPAVLVGVRAVAGEGPARRCAPFLVFAPVALWVATSADALFAGVAAWGVALLAAAAARAPGRGSDVRALAGGLLLGLALFLSFGLTALGLVVLAVVGVHRGRLGWGGVVRVLGVGAVGVLVVVAAFAVGGYWWVDGFSAAGARVRSGPSYADRPLGFFLVANLAAAALALGPAAVAGLASLRRTRLALLPLAALAGMLASDVSGLVRGETERIWLPFYVWVLAATAFLPPRQRRVWLLLSAVLAIGIEVVVRTEW</sequence>
<keyword evidence="1" id="KW-0812">Transmembrane</keyword>
<dbReference type="HOGENOM" id="CLU_052501_0_0_11"/>
<feature type="transmembrane region" description="Helical" evidence="1">
    <location>
        <begin position="413"/>
        <end position="433"/>
    </location>
</feature>
<protein>
    <recommendedName>
        <fullName evidence="4">Integral membrane protein</fullName>
    </recommendedName>
</protein>
<feature type="transmembrane region" description="Helical" evidence="1">
    <location>
        <begin position="250"/>
        <end position="283"/>
    </location>
</feature>
<feature type="transmembrane region" description="Helical" evidence="1">
    <location>
        <begin position="295"/>
        <end position="323"/>
    </location>
</feature>
<evidence type="ECO:0008006" key="4">
    <source>
        <dbReference type="Google" id="ProtNLM"/>
    </source>
</evidence>
<keyword evidence="3" id="KW-1185">Reference proteome</keyword>
<organism evidence="2 3">
    <name type="scientific">Modestobacter italicus (strain DSM 44449 / CECT 9708 / BC 501)</name>
    <dbReference type="NCBI Taxonomy" id="2732864"/>
    <lineage>
        <taxon>Bacteria</taxon>
        <taxon>Bacillati</taxon>
        <taxon>Actinomycetota</taxon>
        <taxon>Actinomycetes</taxon>
        <taxon>Geodermatophilales</taxon>
        <taxon>Geodermatophilaceae</taxon>
        <taxon>Modestobacter</taxon>
    </lineage>
</organism>
<evidence type="ECO:0000256" key="1">
    <source>
        <dbReference type="SAM" id="Phobius"/>
    </source>
</evidence>
<keyword evidence="1" id="KW-1133">Transmembrane helix</keyword>
<dbReference type="eggNOG" id="ENOG502Z9Y5">
    <property type="taxonomic scope" value="Bacteria"/>
</dbReference>
<feature type="transmembrane region" description="Helical" evidence="1">
    <location>
        <begin position="123"/>
        <end position="142"/>
    </location>
</feature>
<keyword evidence="1" id="KW-0472">Membrane</keyword>
<feature type="transmembrane region" description="Helical" evidence="1">
    <location>
        <begin position="213"/>
        <end position="238"/>
    </location>
</feature>
<feature type="transmembrane region" description="Helical" evidence="1">
    <location>
        <begin position="439"/>
        <end position="455"/>
    </location>
</feature>
<reference evidence="2 3" key="1">
    <citation type="journal article" date="2012" name="J. Bacteriol.">
        <title>Genome Sequence of Radiation-Resistant Modestobacter marinus Strain BC501, a Representative Actinobacterium That Thrives on Calcareous Stone Surfaces.</title>
        <authorList>
            <person name="Normand P."/>
            <person name="Gury J."/>
            <person name="Pujic P."/>
            <person name="Chouaia B."/>
            <person name="Crotti E."/>
            <person name="Brusetti L."/>
            <person name="Daffonchio D."/>
            <person name="Vacherie B."/>
            <person name="Barbe V."/>
            <person name="Medigue C."/>
            <person name="Calteau A."/>
            <person name="Ghodhbane-Gtari F."/>
            <person name="Essoussi I."/>
            <person name="Nouioui I."/>
            <person name="Abbassi-Ghozzi I."/>
            <person name="Gtari M."/>
        </authorList>
    </citation>
    <scope>NUCLEOTIDE SEQUENCE [LARGE SCALE GENOMIC DNA]</scope>
    <source>
        <strain evidence="3">BC 501</strain>
    </source>
</reference>
<gene>
    <name evidence="2" type="ordered locus">MODMU_1158</name>
</gene>
<feature type="transmembrane region" description="Helical" evidence="1">
    <location>
        <begin position="48"/>
        <end position="68"/>
    </location>
</feature>
<dbReference type="AlphaFoldDB" id="I4ET95"/>